<dbReference type="Pfam" id="PF08840">
    <property type="entry name" value="BAAT_C"/>
    <property type="match status" value="1"/>
</dbReference>
<dbReference type="Pfam" id="PF04775">
    <property type="entry name" value="Bile_Hydr_Trans"/>
    <property type="match status" value="1"/>
</dbReference>
<dbReference type="Gene3D" id="3.40.50.1820">
    <property type="entry name" value="alpha/beta hydrolase"/>
    <property type="match status" value="1"/>
</dbReference>
<feature type="domain" description="Acyl-CoA thioester hydrolase/bile acid-CoA amino acid N-acetyltransferase" evidence="3">
    <location>
        <begin position="18"/>
        <end position="138"/>
    </location>
</feature>
<dbReference type="PANTHER" id="PTHR10824">
    <property type="entry name" value="ACYL-COENZYME A THIOESTERASE-RELATED"/>
    <property type="match status" value="1"/>
</dbReference>
<dbReference type="InterPro" id="IPR029058">
    <property type="entry name" value="AB_hydrolase_fold"/>
</dbReference>
<dbReference type="AlphaFoldDB" id="A0A7T7CGN4"/>
<feature type="active site" description="Charge relay system" evidence="2">
    <location>
        <position position="342"/>
    </location>
</feature>
<dbReference type="GO" id="GO:0006637">
    <property type="term" value="P:acyl-CoA metabolic process"/>
    <property type="evidence" value="ECO:0007669"/>
    <property type="project" value="InterPro"/>
</dbReference>
<gene>
    <name evidence="5" type="ORF">HUG20_15725</name>
</gene>
<dbReference type="GO" id="GO:0047617">
    <property type="term" value="F:fatty acyl-CoA hydrolase activity"/>
    <property type="evidence" value="ECO:0007669"/>
    <property type="project" value="TreeGrafter"/>
</dbReference>
<feature type="active site" description="Charge relay system" evidence="2">
    <location>
        <position position="372"/>
    </location>
</feature>
<reference evidence="5 6" key="1">
    <citation type="submission" date="2020-06" db="EMBL/GenBank/DDBJ databases">
        <title>Genomic analysis of Salicibibacter sp. NKC21-4.</title>
        <authorList>
            <person name="Oh Y.J."/>
        </authorList>
    </citation>
    <scope>NUCLEOTIDE SEQUENCE [LARGE SCALE GENOMIC DNA]</scope>
    <source>
        <strain evidence="5 6">NKC21-4</strain>
    </source>
</reference>
<dbReference type="RefSeq" id="WP_200085640.1">
    <property type="nucleotide sequence ID" value="NZ_CP054706.1"/>
</dbReference>
<dbReference type="InterPro" id="IPR016662">
    <property type="entry name" value="Acyl-CoA_thioEstase_long-chain"/>
</dbReference>
<proteinExistence type="inferred from homology"/>
<organism evidence="5 6">
    <name type="scientific">Salicibibacter cibi</name>
    <dbReference type="NCBI Taxonomy" id="2743001"/>
    <lineage>
        <taxon>Bacteria</taxon>
        <taxon>Bacillati</taxon>
        <taxon>Bacillota</taxon>
        <taxon>Bacilli</taxon>
        <taxon>Bacillales</taxon>
        <taxon>Bacillaceae</taxon>
        <taxon>Salicibibacter</taxon>
    </lineage>
</organism>
<feature type="domain" description="BAAT/Acyl-CoA thioester hydrolase C-terminal" evidence="4">
    <location>
        <begin position="201"/>
        <end position="425"/>
    </location>
</feature>
<evidence type="ECO:0000313" key="6">
    <source>
        <dbReference type="Proteomes" id="UP000595349"/>
    </source>
</evidence>
<protein>
    <submittedName>
        <fullName evidence="5">Acyl-CoA thioesterase/BAAT N-terminal domain-containing protein</fullName>
    </submittedName>
</protein>
<dbReference type="Gene3D" id="2.60.40.2240">
    <property type="entry name" value="Acyl-CoA thioester hydrolase/BAAT N-terminal domain"/>
    <property type="match status" value="1"/>
</dbReference>
<dbReference type="SUPFAM" id="SSF53474">
    <property type="entry name" value="alpha/beta-Hydrolases"/>
    <property type="match status" value="1"/>
</dbReference>
<accession>A0A7T7CGN4</accession>
<dbReference type="Proteomes" id="UP000595349">
    <property type="component" value="Chromosome"/>
</dbReference>
<dbReference type="GO" id="GO:0006631">
    <property type="term" value="P:fatty acid metabolic process"/>
    <property type="evidence" value="ECO:0007669"/>
    <property type="project" value="TreeGrafter"/>
</dbReference>
<dbReference type="InterPro" id="IPR042490">
    <property type="entry name" value="Thio_Ohase/BAAT_N"/>
</dbReference>
<keyword evidence="6" id="KW-1185">Reference proteome</keyword>
<evidence type="ECO:0000313" key="5">
    <source>
        <dbReference type="EMBL" id="QQK81209.1"/>
    </source>
</evidence>
<evidence type="ECO:0000256" key="1">
    <source>
        <dbReference type="ARBA" id="ARBA00006538"/>
    </source>
</evidence>
<feature type="active site" description="Charge relay system" evidence="2">
    <location>
        <position position="229"/>
    </location>
</feature>
<dbReference type="PANTHER" id="PTHR10824:SF36">
    <property type="entry name" value="ACYL-COA THIOESTERASE 17-RELATED"/>
    <property type="match status" value="1"/>
</dbReference>
<dbReference type="EMBL" id="CP054706">
    <property type="protein sequence ID" value="QQK81209.1"/>
    <property type="molecule type" value="Genomic_DNA"/>
</dbReference>
<evidence type="ECO:0000256" key="2">
    <source>
        <dbReference type="PIRSR" id="PIRSR016521-1"/>
    </source>
</evidence>
<dbReference type="InterPro" id="IPR006862">
    <property type="entry name" value="Thio_Ohase/aa_AcTrfase"/>
</dbReference>
<comment type="similarity">
    <text evidence="1">Belongs to the C/M/P thioester hydrolase family.</text>
</comment>
<name>A0A7T7CGN4_9BACI</name>
<dbReference type="KEGG" id="scib:HUG20_15725"/>
<sequence length="425" mass="47131">MITTKPALSVHPTDAYVDENVHIVVHDCPTNDIITVRATANDDEEKLFESYARFRTDDSGYVDISQAQPVEGTYEDADPLGLFWSMQHKKSKLDDYFLKNEATPLSIQINLEIENVIETVTILRHFYKNDVKRVVVKEPECTGVMFHAANNQEPSPGILLLGGSDGGMSEQGAALLASYGYSVLALAYFGTEGVPKNLENIPLEYFEDATTWLKKHPSVNGQASLIGFSRGGELALLLGATFNDYQAIIAGAPSMYVTAGLKNNTFAPIPSWTYKQENLPYMKFSYRPSIMFSMFKNWLLKKPVSFLGIWNHTLSNLEKVKHSRIPIETINAPVMTIAGGDDQLWPSTYYANETKTVLDQQNVYLHYANAGHFLSFPYGLPSLPANINMHVGGGMTLAFGGTKRANAQAASDSWPEILAFLKKHT</sequence>
<evidence type="ECO:0000259" key="4">
    <source>
        <dbReference type="Pfam" id="PF08840"/>
    </source>
</evidence>
<dbReference type="PIRSF" id="PIRSF016521">
    <property type="entry name" value="Acyl-CoA_hydro"/>
    <property type="match status" value="1"/>
</dbReference>
<dbReference type="InterPro" id="IPR014940">
    <property type="entry name" value="BAAT_C"/>
</dbReference>
<evidence type="ECO:0000259" key="3">
    <source>
        <dbReference type="Pfam" id="PF04775"/>
    </source>
</evidence>